<keyword evidence="2" id="KW-1185">Reference proteome</keyword>
<sequence>MTNTVKLWRYHEKVVLGNPNGKVQTRPGRYVSKFVPKITLHCAPYRLSERYITSIQGTDFQNTIVLAIRHHPDINYESFQAFYKGRYYSVSYVTSDESNLVTYDLISLRLVEKNGNISAYPEGKGD</sequence>
<gene>
    <name evidence="1" type="ORF">LDL_018</name>
</gene>
<evidence type="ECO:0000313" key="1">
    <source>
        <dbReference type="EMBL" id="AIS73876.1"/>
    </source>
</evidence>
<dbReference type="NCBIfam" id="TIGR01563">
    <property type="entry name" value="gp16_SPP1"/>
    <property type="match status" value="1"/>
</dbReference>
<organism evidence="1 2">
    <name type="scientific">Lactobacillus phage Ldl1</name>
    <dbReference type="NCBI Taxonomy" id="1552735"/>
    <lineage>
        <taxon>Viruses</taxon>
        <taxon>Duplodnaviria</taxon>
        <taxon>Heunggongvirae</taxon>
        <taxon>Uroviricota</taxon>
        <taxon>Caudoviricetes</taxon>
        <taxon>Tybeckvirinae</taxon>
        <taxon>Lidleunavirus</taxon>
        <taxon>Lidleunavirus Ldl1</taxon>
    </lineage>
</organism>
<protein>
    <submittedName>
        <fullName evidence="1">Head-tail joining protein</fullName>
    </submittedName>
</protein>
<proteinExistence type="predicted"/>
<reference evidence="1 2" key="1">
    <citation type="journal article" date="2014" name="Appl. Environ. Microbiol.">
        <title>Genome and proteome analysis of bacteriophage Ldl1 reveals the existence of a novel phage group infecting Lactobacillus delbrueckii subsp. Lactis.</title>
        <authorList>
            <person name="Casey E."/>
            <person name="Mahony J."/>
            <person name="Neve H."/>
            <person name="Noben J.P."/>
            <person name="Bello F.D."/>
            <person name="van Sinderen D."/>
        </authorList>
    </citation>
    <scope>NUCLEOTIDE SEQUENCE [LARGE SCALE GENOMIC DNA]</scope>
    <source>
        <strain evidence="1">Ldl1</strain>
    </source>
</reference>
<dbReference type="GeneID" id="23681221"/>
<dbReference type="Pfam" id="PF05521">
    <property type="entry name" value="Phage_HCP"/>
    <property type="match status" value="1"/>
</dbReference>
<dbReference type="RefSeq" id="YP_009126460.1">
    <property type="nucleotide sequence ID" value="NC_026609.1"/>
</dbReference>
<dbReference type="KEGG" id="vg:23681221"/>
<name>A0A0A7DMV3_9CAUD</name>
<dbReference type="EMBL" id="KM514685">
    <property type="protein sequence ID" value="AIS73876.1"/>
    <property type="molecule type" value="Genomic_DNA"/>
</dbReference>
<accession>A0A0A7DMV3</accession>
<dbReference type="Proteomes" id="UP000030928">
    <property type="component" value="Segment"/>
</dbReference>
<evidence type="ECO:0000313" key="2">
    <source>
        <dbReference type="Proteomes" id="UP000030928"/>
    </source>
</evidence>
<dbReference type="InterPro" id="IPR008767">
    <property type="entry name" value="Phage_SPP1_head-tail_adaptor"/>
</dbReference>